<protein>
    <submittedName>
        <fullName evidence="4">Protein IQ-DOMAIN 1-like isoform X3</fullName>
    </submittedName>
</protein>
<evidence type="ECO:0000256" key="3">
    <source>
        <dbReference type="SAM" id="MobiDB-lite"/>
    </source>
</evidence>
<feature type="compositionally biased region" description="Polar residues" evidence="3">
    <location>
        <begin position="67"/>
        <end position="84"/>
    </location>
</feature>
<dbReference type="EMBL" id="GGEC01032675">
    <property type="protein sequence ID" value="MBX13159.1"/>
    <property type="molecule type" value="Transcribed_RNA"/>
</dbReference>
<feature type="compositionally biased region" description="Polar residues" evidence="3">
    <location>
        <begin position="332"/>
        <end position="341"/>
    </location>
</feature>
<name>A0A2P2L5A7_RHIMU</name>
<organism evidence="4">
    <name type="scientific">Rhizophora mucronata</name>
    <name type="common">Asiatic mangrove</name>
    <dbReference type="NCBI Taxonomy" id="61149"/>
    <lineage>
        <taxon>Eukaryota</taxon>
        <taxon>Viridiplantae</taxon>
        <taxon>Streptophyta</taxon>
        <taxon>Embryophyta</taxon>
        <taxon>Tracheophyta</taxon>
        <taxon>Spermatophyta</taxon>
        <taxon>Magnoliopsida</taxon>
        <taxon>eudicotyledons</taxon>
        <taxon>Gunneridae</taxon>
        <taxon>Pentapetalae</taxon>
        <taxon>rosids</taxon>
        <taxon>fabids</taxon>
        <taxon>Malpighiales</taxon>
        <taxon>Rhizophoraceae</taxon>
        <taxon>Rhizophora</taxon>
    </lineage>
</organism>
<feature type="region of interest" description="Disordered" evidence="3">
    <location>
        <begin position="58"/>
        <end position="85"/>
    </location>
</feature>
<dbReference type="EMBL" id="GGEC01032676">
    <property type="protein sequence ID" value="MBX13160.1"/>
    <property type="molecule type" value="Transcribed_RNA"/>
</dbReference>
<dbReference type="CDD" id="cd23767">
    <property type="entry name" value="IQCD"/>
    <property type="match status" value="1"/>
</dbReference>
<dbReference type="GO" id="GO:0005516">
    <property type="term" value="F:calmodulin binding"/>
    <property type="evidence" value="ECO:0007669"/>
    <property type="project" value="UniProtKB-KW"/>
</dbReference>
<feature type="compositionally biased region" description="Polar residues" evidence="3">
    <location>
        <begin position="269"/>
        <end position="299"/>
    </location>
</feature>
<dbReference type="PANTHER" id="PTHR32295:SF93">
    <property type="entry name" value="PROTEIN IQ-DOMAIN 9"/>
    <property type="match status" value="1"/>
</dbReference>
<feature type="region of interest" description="Disordered" evidence="3">
    <location>
        <begin position="259"/>
        <end position="341"/>
    </location>
</feature>
<dbReference type="PROSITE" id="PS50096">
    <property type="entry name" value="IQ"/>
    <property type="match status" value="1"/>
</dbReference>
<accession>A0A2P2L5A7</accession>
<dbReference type="PANTHER" id="PTHR32295">
    <property type="entry name" value="IQ-DOMAIN 5-RELATED"/>
    <property type="match status" value="1"/>
</dbReference>
<proteinExistence type="inferred from homology"/>
<reference evidence="4" key="1">
    <citation type="submission" date="2018-02" db="EMBL/GenBank/DDBJ databases">
        <title>Rhizophora mucronata_Transcriptome.</title>
        <authorList>
            <person name="Meera S.P."/>
            <person name="Sreeshan A."/>
            <person name="Augustine A."/>
        </authorList>
    </citation>
    <scope>NUCLEOTIDE SEQUENCE</scope>
    <source>
        <tissue evidence="4">Leaf</tissue>
    </source>
</reference>
<comment type="similarity">
    <text evidence="2">Belongs to the IQD family.</text>
</comment>
<evidence type="ECO:0000256" key="1">
    <source>
        <dbReference type="ARBA" id="ARBA00022860"/>
    </source>
</evidence>
<evidence type="ECO:0000256" key="2">
    <source>
        <dbReference type="ARBA" id="ARBA00024341"/>
    </source>
</evidence>
<dbReference type="AlphaFoldDB" id="A0A2P2L5A7"/>
<keyword evidence="1" id="KW-0112">Calmodulin-binding</keyword>
<sequence length="341" mass="38404">MSLFSYSIIVGKKKKFNSFWKLVIVTSRIIRDFLLCIGCKLICSHILRQQSRASARSNGFKWKSRAQKGSTSLANGSTVNTNTPDVPAEELAATHIQTAFRAYMARKALRHLKGIVRLQALTQSYSVKKQSVNTLKCLHSWSKIQSEIRARRLCMVTEGQLRQKKLENQLKLEAKLHELEVEWCGGAETMEEALAKIHLREQAALKRERAMAYAFSHQWRANSNQNFGRVNYEPGKANWGWSWKERWIAARPWESLVPAKSTMPKKVQNEQANKGGKNSDSPARKTPVSSKTSLSNQKGTIRARRLSYPIAEKPATIGGSRKAGEAKAKTEQLVSLQPGNV</sequence>
<evidence type="ECO:0000313" key="4">
    <source>
        <dbReference type="EMBL" id="MBX13160.1"/>
    </source>
</evidence>